<evidence type="ECO:0000313" key="5">
    <source>
        <dbReference type="EMBL" id="GAG37640.1"/>
    </source>
</evidence>
<dbReference type="SMART" id="SM00922">
    <property type="entry name" value="MR_MLE"/>
    <property type="match status" value="1"/>
</dbReference>
<dbReference type="InterPro" id="IPR036849">
    <property type="entry name" value="Enolase-like_C_sf"/>
</dbReference>
<sequence length="252" mass="28661">PALIGKNPFDVEFLACGGQDYNGHTTPISAETAAWAGVDTALWDIIGKVKNVPVYNLLATDYEPNTHLRTYASGGDLHEWYNNGAETLIEEALRYKEMGFTAFKFRCGTDWEYSNMTLKKYIPVMQRLREAVGPDFDLIHEGVGPTRMTLDEVLEEFCPLLEELKFHFFEQPMGGIEEYIKIKEALPTVMVSGGEMDVNRFQIKEWIDRDALDIVQTDNSWTGISEGWHIAHMAHLFGKRFCPHNWHGGLTI</sequence>
<evidence type="ECO:0000259" key="4">
    <source>
        <dbReference type="SMART" id="SM00922"/>
    </source>
</evidence>
<evidence type="ECO:0000256" key="1">
    <source>
        <dbReference type="ARBA" id="ARBA00001946"/>
    </source>
</evidence>
<dbReference type="InterPro" id="IPR013341">
    <property type="entry name" value="Mandelate_racemase_N_dom"/>
</dbReference>
<keyword evidence="2" id="KW-0479">Metal-binding</keyword>
<protein>
    <recommendedName>
        <fullName evidence="4">Mandelate racemase/muconate lactonizing enzyme C-terminal domain-containing protein</fullName>
    </recommendedName>
</protein>
<gene>
    <name evidence="5" type="ORF">S01H1_63693</name>
</gene>
<comment type="caution">
    <text evidence="5">The sequence shown here is derived from an EMBL/GenBank/DDBJ whole genome shotgun (WGS) entry which is preliminary data.</text>
</comment>
<dbReference type="GO" id="GO:0016836">
    <property type="term" value="F:hydro-lyase activity"/>
    <property type="evidence" value="ECO:0007669"/>
    <property type="project" value="TreeGrafter"/>
</dbReference>
<dbReference type="InterPro" id="IPR046945">
    <property type="entry name" value="RHMD-like"/>
</dbReference>
<dbReference type="InterPro" id="IPR013342">
    <property type="entry name" value="Mandelate_racemase_C"/>
</dbReference>
<dbReference type="GO" id="GO:0000287">
    <property type="term" value="F:magnesium ion binding"/>
    <property type="evidence" value="ECO:0007669"/>
    <property type="project" value="TreeGrafter"/>
</dbReference>
<dbReference type="AlphaFoldDB" id="X0X3P5"/>
<dbReference type="SFLD" id="SFLDS00001">
    <property type="entry name" value="Enolase"/>
    <property type="match status" value="1"/>
</dbReference>
<reference evidence="5" key="1">
    <citation type="journal article" date="2014" name="Front. Microbiol.">
        <title>High frequency of phylogenetically diverse reductive dehalogenase-homologous genes in deep subseafloor sedimentary metagenomes.</title>
        <authorList>
            <person name="Kawai M."/>
            <person name="Futagami T."/>
            <person name="Toyoda A."/>
            <person name="Takaki Y."/>
            <person name="Nishi S."/>
            <person name="Hori S."/>
            <person name="Arai W."/>
            <person name="Tsubouchi T."/>
            <person name="Morono Y."/>
            <person name="Uchiyama I."/>
            <person name="Ito T."/>
            <person name="Fujiyama A."/>
            <person name="Inagaki F."/>
            <person name="Takami H."/>
        </authorList>
    </citation>
    <scope>NUCLEOTIDE SEQUENCE</scope>
    <source>
        <strain evidence="5">Expedition CK06-06</strain>
    </source>
</reference>
<dbReference type="InterPro" id="IPR029065">
    <property type="entry name" value="Enolase_C-like"/>
</dbReference>
<dbReference type="EMBL" id="BARS01041938">
    <property type="protein sequence ID" value="GAG37640.1"/>
    <property type="molecule type" value="Genomic_DNA"/>
</dbReference>
<comment type="cofactor">
    <cofactor evidence="1">
        <name>Mg(2+)</name>
        <dbReference type="ChEBI" id="CHEBI:18420"/>
    </cofactor>
</comment>
<name>X0X3P5_9ZZZZ</name>
<dbReference type="PANTHER" id="PTHR13794:SF58">
    <property type="entry name" value="MITOCHONDRIAL ENOLASE SUPERFAMILY MEMBER 1"/>
    <property type="match status" value="1"/>
</dbReference>
<dbReference type="Pfam" id="PF13378">
    <property type="entry name" value="MR_MLE_C"/>
    <property type="match status" value="1"/>
</dbReference>
<dbReference type="SUPFAM" id="SSF51604">
    <property type="entry name" value="Enolase C-terminal domain-like"/>
    <property type="match status" value="1"/>
</dbReference>
<feature type="domain" description="Mandelate racemase/muconate lactonizing enzyme C-terminal" evidence="4">
    <location>
        <begin position="85"/>
        <end position="189"/>
    </location>
</feature>
<dbReference type="Gene3D" id="3.20.20.120">
    <property type="entry name" value="Enolase-like C-terminal domain"/>
    <property type="match status" value="1"/>
</dbReference>
<dbReference type="Gene3D" id="3.30.390.10">
    <property type="entry name" value="Enolase-like, N-terminal domain"/>
    <property type="match status" value="1"/>
</dbReference>
<feature type="non-terminal residue" evidence="5">
    <location>
        <position position="1"/>
    </location>
</feature>
<evidence type="ECO:0000256" key="2">
    <source>
        <dbReference type="ARBA" id="ARBA00022723"/>
    </source>
</evidence>
<accession>X0X3P5</accession>
<keyword evidence="3" id="KW-0460">Magnesium</keyword>
<dbReference type="InterPro" id="IPR029017">
    <property type="entry name" value="Enolase-like_N"/>
</dbReference>
<dbReference type="Pfam" id="PF02746">
    <property type="entry name" value="MR_MLE_N"/>
    <property type="match status" value="1"/>
</dbReference>
<organism evidence="5">
    <name type="scientific">marine sediment metagenome</name>
    <dbReference type="NCBI Taxonomy" id="412755"/>
    <lineage>
        <taxon>unclassified sequences</taxon>
        <taxon>metagenomes</taxon>
        <taxon>ecological metagenomes</taxon>
    </lineage>
</organism>
<feature type="non-terminal residue" evidence="5">
    <location>
        <position position="252"/>
    </location>
</feature>
<evidence type="ECO:0000256" key="3">
    <source>
        <dbReference type="ARBA" id="ARBA00022842"/>
    </source>
</evidence>
<dbReference type="PANTHER" id="PTHR13794">
    <property type="entry name" value="ENOLASE SUPERFAMILY, MANDELATE RACEMASE"/>
    <property type="match status" value="1"/>
</dbReference>
<dbReference type="SUPFAM" id="SSF54826">
    <property type="entry name" value="Enolase N-terminal domain-like"/>
    <property type="match status" value="1"/>
</dbReference>
<dbReference type="GO" id="GO:0016052">
    <property type="term" value="P:carbohydrate catabolic process"/>
    <property type="evidence" value="ECO:0007669"/>
    <property type="project" value="TreeGrafter"/>
</dbReference>
<proteinExistence type="predicted"/>